<protein>
    <submittedName>
        <fullName evidence="7">LysR family transcriptional regulator</fullName>
    </submittedName>
</protein>
<dbReference type="RefSeq" id="WP_185763287.1">
    <property type="nucleotide sequence ID" value="NZ_RIBP01000001.1"/>
</dbReference>
<evidence type="ECO:0000313" key="8">
    <source>
        <dbReference type="Proteomes" id="UP000319837"/>
    </source>
</evidence>
<dbReference type="InterPro" id="IPR036388">
    <property type="entry name" value="WH-like_DNA-bd_sf"/>
</dbReference>
<evidence type="ECO:0000259" key="6">
    <source>
        <dbReference type="PROSITE" id="PS50931"/>
    </source>
</evidence>
<dbReference type="Pfam" id="PF03466">
    <property type="entry name" value="LysR_substrate"/>
    <property type="match status" value="1"/>
</dbReference>
<comment type="similarity">
    <text evidence="1">Belongs to the LysR transcriptional regulatory family.</text>
</comment>
<dbReference type="CDD" id="cd05466">
    <property type="entry name" value="PBP2_LTTR_substrate"/>
    <property type="match status" value="1"/>
</dbReference>
<keyword evidence="5" id="KW-0175">Coiled coil</keyword>
<evidence type="ECO:0000313" key="7">
    <source>
        <dbReference type="EMBL" id="TRZ39864.1"/>
    </source>
</evidence>
<dbReference type="AlphaFoldDB" id="A0A553SS97"/>
<keyword evidence="3" id="KW-0238">DNA-binding</keyword>
<proteinExistence type="inferred from homology"/>
<evidence type="ECO:0000256" key="1">
    <source>
        <dbReference type="ARBA" id="ARBA00009437"/>
    </source>
</evidence>
<keyword evidence="2" id="KW-0805">Transcription regulation</keyword>
<dbReference type="PROSITE" id="PS50931">
    <property type="entry name" value="HTH_LYSR"/>
    <property type="match status" value="1"/>
</dbReference>
<accession>A0A553SS97</accession>
<dbReference type="InterPro" id="IPR000847">
    <property type="entry name" value="LysR_HTH_N"/>
</dbReference>
<dbReference type="FunFam" id="1.10.10.10:FF:000001">
    <property type="entry name" value="LysR family transcriptional regulator"/>
    <property type="match status" value="1"/>
</dbReference>
<evidence type="ECO:0000256" key="4">
    <source>
        <dbReference type="ARBA" id="ARBA00023163"/>
    </source>
</evidence>
<reference evidence="8" key="1">
    <citation type="submission" date="2018-10" db="EMBL/GenBank/DDBJ databases">
        <title>FDA dAtabase for Regulatory Grade micrObial Sequences (FDA-ARGOS): Supporting development and validation of Infectious Disease Dx tests.</title>
        <authorList>
            <person name="Minogue T."/>
            <person name="Wolcott M."/>
            <person name="Wasieloski L."/>
            <person name="Aguilar W."/>
            <person name="Moore D."/>
            <person name="Tallon L."/>
            <person name="Sadzewicz L."/>
            <person name="Sengamalay N."/>
            <person name="Ott S."/>
            <person name="Godinez A."/>
            <person name="Nagaraj S."/>
            <person name="Vavikolanu K."/>
            <person name="Vyas G."/>
            <person name="Nadendla S."/>
            <person name="George J."/>
            <person name="Sichtig H."/>
        </authorList>
    </citation>
    <scope>NUCLEOTIDE SEQUENCE [LARGE SCALE GENOMIC DNA]</scope>
    <source>
        <strain evidence="8">FDAARGOS_343</strain>
    </source>
</reference>
<dbReference type="Gene3D" id="3.40.190.290">
    <property type="match status" value="1"/>
</dbReference>
<dbReference type="EMBL" id="RIBP01000001">
    <property type="protein sequence ID" value="TRZ39864.1"/>
    <property type="molecule type" value="Genomic_DNA"/>
</dbReference>
<dbReference type="GO" id="GO:0003700">
    <property type="term" value="F:DNA-binding transcription factor activity"/>
    <property type="evidence" value="ECO:0007669"/>
    <property type="project" value="InterPro"/>
</dbReference>
<feature type="coiled-coil region" evidence="5">
    <location>
        <begin position="22"/>
        <end position="88"/>
    </location>
</feature>
<organism evidence="7 8">
    <name type="scientific">Niallia circulans</name>
    <name type="common">Bacillus circulans</name>
    <dbReference type="NCBI Taxonomy" id="1397"/>
    <lineage>
        <taxon>Bacteria</taxon>
        <taxon>Bacillati</taxon>
        <taxon>Bacillota</taxon>
        <taxon>Bacilli</taxon>
        <taxon>Bacillales</taxon>
        <taxon>Bacillaceae</taxon>
        <taxon>Niallia</taxon>
    </lineage>
</organism>
<evidence type="ECO:0000256" key="5">
    <source>
        <dbReference type="SAM" id="Coils"/>
    </source>
</evidence>
<dbReference type="PANTHER" id="PTHR30126">
    <property type="entry name" value="HTH-TYPE TRANSCRIPTIONAL REGULATOR"/>
    <property type="match status" value="1"/>
</dbReference>
<feature type="domain" description="HTH lysR-type" evidence="6">
    <location>
        <begin position="1"/>
        <end position="58"/>
    </location>
</feature>
<dbReference type="Pfam" id="PF00126">
    <property type="entry name" value="HTH_1"/>
    <property type="match status" value="1"/>
</dbReference>
<dbReference type="InterPro" id="IPR036390">
    <property type="entry name" value="WH_DNA-bd_sf"/>
</dbReference>
<keyword evidence="4" id="KW-0804">Transcription</keyword>
<gene>
    <name evidence="7" type="ORF">CEQ21_02650</name>
</gene>
<dbReference type="Gene3D" id="1.10.10.10">
    <property type="entry name" value="Winged helix-like DNA-binding domain superfamily/Winged helix DNA-binding domain"/>
    <property type="match status" value="1"/>
</dbReference>
<dbReference type="SUPFAM" id="SSF53850">
    <property type="entry name" value="Periplasmic binding protein-like II"/>
    <property type="match status" value="1"/>
</dbReference>
<dbReference type="PANTHER" id="PTHR30126:SF40">
    <property type="entry name" value="HTH-TYPE TRANSCRIPTIONAL REGULATOR GLTR"/>
    <property type="match status" value="1"/>
</dbReference>
<dbReference type="PRINTS" id="PR00039">
    <property type="entry name" value="HTHLYSR"/>
</dbReference>
<dbReference type="GO" id="GO:0000976">
    <property type="term" value="F:transcription cis-regulatory region binding"/>
    <property type="evidence" value="ECO:0007669"/>
    <property type="project" value="TreeGrafter"/>
</dbReference>
<comment type="caution">
    <text evidence="7">The sequence shown here is derived from an EMBL/GenBank/DDBJ whole genome shotgun (WGS) entry which is preliminary data.</text>
</comment>
<evidence type="ECO:0000256" key="3">
    <source>
        <dbReference type="ARBA" id="ARBA00023125"/>
    </source>
</evidence>
<dbReference type="Proteomes" id="UP000319837">
    <property type="component" value="Unassembled WGS sequence"/>
</dbReference>
<evidence type="ECO:0000256" key="2">
    <source>
        <dbReference type="ARBA" id="ARBA00023015"/>
    </source>
</evidence>
<sequence>MNIEQLKYMVEIARTGSLKEAAENLHITLPALSQSIKNLEKELNISIFHRSRRGSVPTEEGHKLVEKANAVLQKLQEFMEEAEAYTNTMNGEMKIATYPGPMEILVDLISDIKREYPNIKASIYENSTEHIIEKVLEGEVDVGFITYTEKEEKKYRNLVFKKLLDGHMVVAVNKTSPLAQNKLITAEMLIDQPIVLYNDVYINEFMKGFSSLPFDILFTTNNVDTIRHTLENNTAINIGFDYAFKTDAGLSRSDKYVVINFASPHYKTYSFGYFYNANNGLSRILREFLKRIHLTIIDNEEEAETAKGQKLSYRNSKL</sequence>
<dbReference type="InterPro" id="IPR005119">
    <property type="entry name" value="LysR_subst-bd"/>
</dbReference>
<name>A0A553SS97_NIACI</name>
<dbReference type="SUPFAM" id="SSF46785">
    <property type="entry name" value="Winged helix' DNA-binding domain"/>
    <property type="match status" value="1"/>
</dbReference>